<sequence>MAKGKNKAGWCGNRLFRRNLSSYLKKELNSGKSKVLENLRMVDSQSNILIQMVDMIAGSIRRSYEKGKTDRLDYRKIIKNKIENCWEFK</sequence>
<proteinExistence type="predicted"/>
<dbReference type="InterPro" id="IPR024524">
    <property type="entry name" value="DUF3800"/>
</dbReference>
<evidence type="ECO:0000313" key="2">
    <source>
        <dbReference type="Proteomes" id="UP000231252"/>
    </source>
</evidence>
<dbReference type="AlphaFoldDB" id="A0A2H0XDK9"/>
<evidence type="ECO:0000313" key="1">
    <source>
        <dbReference type="EMBL" id="PIS22259.1"/>
    </source>
</evidence>
<gene>
    <name evidence="1" type="ORF">COT50_02975</name>
</gene>
<accession>A0A2H0XDK9</accession>
<protein>
    <submittedName>
        <fullName evidence="1">Uncharacterized protein</fullName>
    </submittedName>
</protein>
<name>A0A2H0XDK9_UNCKA</name>
<organism evidence="1 2">
    <name type="scientific">candidate division WWE3 bacterium CG08_land_8_20_14_0_20_41_10</name>
    <dbReference type="NCBI Taxonomy" id="1975085"/>
    <lineage>
        <taxon>Bacteria</taxon>
        <taxon>Katanobacteria</taxon>
    </lineage>
</organism>
<dbReference type="Proteomes" id="UP000231252">
    <property type="component" value="Unassembled WGS sequence"/>
</dbReference>
<comment type="caution">
    <text evidence="1">The sequence shown here is derived from an EMBL/GenBank/DDBJ whole genome shotgun (WGS) entry which is preliminary data.</text>
</comment>
<dbReference type="EMBL" id="PEYU01000065">
    <property type="protein sequence ID" value="PIS22259.1"/>
    <property type="molecule type" value="Genomic_DNA"/>
</dbReference>
<reference evidence="2" key="1">
    <citation type="submission" date="2017-09" db="EMBL/GenBank/DDBJ databases">
        <title>Depth-based differentiation of microbial function through sediment-hosted aquifers and enrichment of novel symbionts in the deep terrestrial subsurface.</title>
        <authorList>
            <person name="Probst A.J."/>
            <person name="Ladd B."/>
            <person name="Jarett J.K."/>
            <person name="Geller-Mcgrath D.E."/>
            <person name="Sieber C.M.K."/>
            <person name="Emerson J.B."/>
            <person name="Anantharaman K."/>
            <person name="Thomas B.C."/>
            <person name="Malmstrom R."/>
            <person name="Stieglmeier M."/>
            <person name="Klingl A."/>
            <person name="Woyke T."/>
            <person name="Ryan C.M."/>
            <person name="Banfield J.F."/>
        </authorList>
    </citation>
    <scope>NUCLEOTIDE SEQUENCE [LARGE SCALE GENOMIC DNA]</scope>
</reference>
<dbReference type="Pfam" id="PF12686">
    <property type="entry name" value="DUF3800"/>
    <property type="match status" value="1"/>
</dbReference>